<accession>A0A0F9B460</accession>
<dbReference type="GO" id="GO:0004352">
    <property type="term" value="F:glutamate dehydrogenase (NAD+) activity"/>
    <property type="evidence" value="ECO:0007669"/>
    <property type="project" value="InterPro"/>
</dbReference>
<gene>
    <name evidence="2" type="ORF">LCGC14_2574430</name>
</gene>
<sequence length="122" mass="14319">IDMVSNTYFKLGARMGLHWFLDQITNQPVANHWQALARASYREELDWQQRTLSEVVLNNFTGDDKDVDGQIDQWMDSKDLLLQRWKHMLAEFKTSQSHDFAKFSVALRELMLLSHNCDTSTK</sequence>
<comment type="caution">
    <text evidence="2">The sequence shown here is derived from an EMBL/GenBank/DDBJ whole genome shotgun (WGS) entry which is preliminary data.</text>
</comment>
<evidence type="ECO:0000259" key="1">
    <source>
        <dbReference type="Pfam" id="PF21074"/>
    </source>
</evidence>
<feature type="non-terminal residue" evidence="2">
    <location>
        <position position="1"/>
    </location>
</feature>
<protein>
    <recommendedName>
        <fullName evidence="1">NAD-specific glutamate dehydrogenase C-terminal domain-containing protein</fullName>
    </recommendedName>
</protein>
<name>A0A0F9B460_9ZZZZ</name>
<dbReference type="PANTHER" id="PTHR43403:SF1">
    <property type="entry name" value="NAD-SPECIFIC GLUTAMATE DEHYDROGENASE"/>
    <property type="match status" value="1"/>
</dbReference>
<dbReference type="GO" id="GO:0004069">
    <property type="term" value="F:L-aspartate:2-oxoglutarate aminotransferase activity"/>
    <property type="evidence" value="ECO:0007669"/>
    <property type="project" value="InterPro"/>
</dbReference>
<dbReference type="AlphaFoldDB" id="A0A0F9B460"/>
<proteinExistence type="predicted"/>
<dbReference type="GO" id="GO:0006538">
    <property type="term" value="P:L-glutamate catabolic process"/>
    <property type="evidence" value="ECO:0007669"/>
    <property type="project" value="InterPro"/>
</dbReference>
<dbReference type="InterPro" id="IPR007780">
    <property type="entry name" value="NAD_Glu_DH_bac"/>
</dbReference>
<dbReference type="InterPro" id="IPR048381">
    <property type="entry name" value="GDH_C"/>
</dbReference>
<dbReference type="Pfam" id="PF21074">
    <property type="entry name" value="GDH_C"/>
    <property type="match status" value="1"/>
</dbReference>
<dbReference type="PANTHER" id="PTHR43403">
    <property type="entry name" value="NAD-SPECIFIC GLUTAMATE DEHYDROGENASE"/>
    <property type="match status" value="1"/>
</dbReference>
<evidence type="ECO:0000313" key="2">
    <source>
        <dbReference type="EMBL" id="KKL08582.1"/>
    </source>
</evidence>
<feature type="domain" description="NAD-specific glutamate dehydrogenase C-terminal" evidence="1">
    <location>
        <begin position="2"/>
        <end position="111"/>
    </location>
</feature>
<organism evidence="2">
    <name type="scientific">marine sediment metagenome</name>
    <dbReference type="NCBI Taxonomy" id="412755"/>
    <lineage>
        <taxon>unclassified sequences</taxon>
        <taxon>metagenomes</taxon>
        <taxon>ecological metagenomes</taxon>
    </lineage>
</organism>
<reference evidence="2" key="1">
    <citation type="journal article" date="2015" name="Nature">
        <title>Complex archaea that bridge the gap between prokaryotes and eukaryotes.</title>
        <authorList>
            <person name="Spang A."/>
            <person name="Saw J.H."/>
            <person name="Jorgensen S.L."/>
            <person name="Zaremba-Niedzwiedzka K."/>
            <person name="Martijn J."/>
            <person name="Lind A.E."/>
            <person name="van Eijk R."/>
            <person name="Schleper C."/>
            <person name="Guy L."/>
            <person name="Ettema T.J."/>
        </authorList>
    </citation>
    <scope>NUCLEOTIDE SEQUENCE</scope>
</reference>
<dbReference type="EMBL" id="LAZR01042823">
    <property type="protein sequence ID" value="KKL08582.1"/>
    <property type="molecule type" value="Genomic_DNA"/>
</dbReference>